<gene>
    <name evidence="1" type="ORF">L596_010614</name>
</gene>
<evidence type="ECO:0000313" key="2">
    <source>
        <dbReference type="Proteomes" id="UP000298663"/>
    </source>
</evidence>
<reference evidence="1 2" key="2">
    <citation type="journal article" date="2019" name="G3 (Bethesda)">
        <title>Hybrid Assembly of the Genome of the Entomopathogenic Nematode Steinernema carpocapsae Identifies the X-Chromosome.</title>
        <authorList>
            <person name="Serra L."/>
            <person name="Macchietto M."/>
            <person name="Macias-Munoz A."/>
            <person name="McGill C.J."/>
            <person name="Rodriguez I.M."/>
            <person name="Rodriguez B."/>
            <person name="Murad R."/>
            <person name="Mortazavi A."/>
        </authorList>
    </citation>
    <scope>NUCLEOTIDE SEQUENCE [LARGE SCALE GENOMIC DNA]</scope>
    <source>
        <strain evidence="1 2">ALL</strain>
    </source>
</reference>
<proteinExistence type="predicted"/>
<sequence>MAEKALLLGNSPRLLSLFWSLKRSQGTDRSQSGWRAPRSQVLPLSLELFTKTMKLLATVLTLMLVVAAHAFDYDDDSVLDDILVSKDEAHVPRSLCSPKHVFLSGMIYCYKLDPHAIIHKPRNFDSVVDDCCLEGCSQKQLARFFCPVLS</sequence>
<evidence type="ECO:0008006" key="3">
    <source>
        <dbReference type="Google" id="ProtNLM"/>
    </source>
</evidence>
<comment type="caution">
    <text evidence="1">The sequence shown here is derived from an EMBL/GenBank/DDBJ whole genome shotgun (WGS) entry which is preliminary data.</text>
</comment>
<dbReference type="EMBL" id="AZBU02000002">
    <property type="protein sequence ID" value="TKR96617.1"/>
    <property type="molecule type" value="Genomic_DNA"/>
</dbReference>
<accession>A0A4U5PIT5</accession>
<dbReference type="Proteomes" id="UP000298663">
    <property type="component" value="Unassembled WGS sequence"/>
</dbReference>
<evidence type="ECO:0000313" key="1">
    <source>
        <dbReference type="EMBL" id="TKR96617.1"/>
    </source>
</evidence>
<keyword evidence="2" id="KW-1185">Reference proteome</keyword>
<name>A0A4U5PIT5_STECR</name>
<protein>
    <recommendedName>
        <fullName evidence="3">Insulin-like domain-containing protein</fullName>
    </recommendedName>
</protein>
<reference evidence="1 2" key="1">
    <citation type="journal article" date="2015" name="Genome Biol.">
        <title>Comparative genomics of Steinernema reveals deeply conserved gene regulatory networks.</title>
        <authorList>
            <person name="Dillman A.R."/>
            <person name="Macchietto M."/>
            <person name="Porter C.F."/>
            <person name="Rogers A."/>
            <person name="Williams B."/>
            <person name="Antoshechkin I."/>
            <person name="Lee M.M."/>
            <person name="Goodwin Z."/>
            <person name="Lu X."/>
            <person name="Lewis E.E."/>
            <person name="Goodrich-Blair H."/>
            <person name="Stock S.P."/>
            <person name="Adams B.J."/>
            <person name="Sternberg P.W."/>
            <person name="Mortazavi A."/>
        </authorList>
    </citation>
    <scope>NUCLEOTIDE SEQUENCE [LARGE SCALE GENOMIC DNA]</scope>
    <source>
        <strain evidence="1 2">ALL</strain>
    </source>
</reference>
<dbReference type="AlphaFoldDB" id="A0A4U5PIT5"/>
<organism evidence="1 2">
    <name type="scientific">Steinernema carpocapsae</name>
    <name type="common">Entomopathogenic nematode</name>
    <dbReference type="NCBI Taxonomy" id="34508"/>
    <lineage>
        <taxon>Eukaryota</taxon>
        <taxon>Metazoa</taxon>
        <taxon>Ecdysozoa</taxon>
        <taxon>Nematoda</taxon>
        <taxon>Chromadorea</taxon>
        <taxon>Rhabditida</taxon>
        <taxon>Tylenchina</taxon>
        <taxon>Panagrolaimomorpha</taxon>
        <taxon>Strongyloidoidea</taxon>
        <taxon>Steinernematidae</taxon>
        <taxon>Steinernema</taxon>
    </lineage>
</organism>